<dbReference type="EMBL" id="JAAAHW010003560">
    <property type="protein sequence ID" value="KAF9982627.1"/>
    <property type="molecule type" value="Genomic_DNA"/>
</dbReference>
<keyword evidence="3" id="KW-1185">Reference proteome</keyword>
<accession>A0A9P6M9K8</accession>
<feature type="compositionally biased region" description="Basic residues" evidence="1">
    <location>
        <begin position="38"/>
        <end position="49"/>
    </location>
</feature>
<feature type="region of interest" description="Disordered" evidence="1">
    <location>
        <begin position="18"/>
        <end position="69"/>
    </location>
</feature>
<evidence type="ECO:0000313" key="3">
    <source>
        <dbReference type="Proteomes" id="UP000749646"/>
    </source>
</evidence>
<comment type="caution">
    <text evidence="2">The sequence shown here is derived from an EMBL/GenBank/DDBJ whole genome shotgun (WGS) entry which is preliminary data.</text>
</comment>
<sequence>MLSPRRYQNVHLKPAYYQDDSKFKPRRTNLIKPEAIKKPKKKKEKKARTARSTAPRNVHAATARDRALRRQHQTVDLTVGSIKDRQDLFSFPEHKDPPPKLDLPTEPYRFHHHISKHDYFERVTNLRSLDQNVEYRRISTYNSIAMILGAVEVALRTHYRIAENSEKIGEGEGSARYFFRRNAVVKNYKDFPTAGFAPSSICFSERALLDLLCSDGTWVRIKFGFRANLWTPASTEAPVALQPSFFTDGLTVTLLAYDTSKVCGGGGDGGDGDDVELFNLLNQTDEAEEVDEPYVAANGTLGPSFGCKVLLENLEEVYKGPAQCLPF</sequence>
<name>A0A9P6M9K8_9FUNG</name>
<gene>
    <name evidence="2" type="ORF">BGZ65_002646</name>
</gene>
<dbReference type="AlphaFoldDB" id="A0A9P6M9K8"/>
<organism evidence="2 3">
    <name type="scientific">Modicella reniformis</name>
    <dbReference type="NCBI Taxonomy" id="1440133"/>
    <lineage>
        <taxon>Eukaryota</taxon>
        <taxon>Fungi</taxon>
        <taxon>Fungi incertae sedis</taxon>
        <taxon>Mucoromycota</taxon>
        <taxon>Mortierellomycotina</taxon>
        <taxon>Mortierellomycetes</taxon>
        <taxon>Mortierellales</taxon>
        <taxon>Mortierellaceae</taxon>
        <taxon>Modicella</taxon>
    </lineage>
</organism>
<proteinExistence type="predicted"/>
<reference evidence="2" key="1">
    <citation type="journal article" date="2020" name="Fungal Divers.">
        <title>Resolving the Mortierellaceae phylogeny through synthesis of multi-gene phylogenetics and phylogenomics.</title>
        <authorList>
            <person name="Vandepol N."/>
            <person name="Liber J."/>
            <person name="Desiro A."/>
            <person name="Na H."/>
            <person name="Kennedy M."/>
            <person name="Barry K."/>
            <person name="Grigoriev I.V."/>
            <person name="Miller A.N."/>
            <person name="O'Donnell K."/>
            <person name="Stajich J.E."/>
            <person name="Bonito G."/>
        </authorList>
    </citation>
    <scope>NUCLEOTIDE SEQUENCE</scope>
    <source>
        <strain evidence="2">MES-2147</strain>
    </source>
</reference>
<evidence type="ECO:0000256" key="1">
    <source>
        <dbReference type="SAM" id="MobiDB-lite"/>
    </source>
</evidence>
<dbReference type="Proteomes" id="UP000749646">
    <property type="component" value="Unassembled WGS sequence"/>
</dbReference>
<protein>
    <submittedName>
        <fullName evidence="2">Uncharacterized protein</fullName>
    </submittedName>
</protein>
<evidence type="ECO:0000313" key="2">
    <source>
        <dbReference type="EMBL" id="KAF9982627.1"/>
    </source>
</evidence>